<feature type="transmembrane region" description="Helical" evidence="1">
    <location>
        <begin position="71"/>
        <end position="91"/>
    </location>
</feature>
<accession>A0ABT6H784</accession>
<organism evidence="2 3">
    <name type="scientific">Ectobacillus antri</name>
    <dbReference type="NCBI Taxonomy" id="2486280"/>
    <lineage>
        <taxon>Bacteria</taxon>
        <taxon>Bacillati</taxon>
        <taxon>Bacillota</taxon>
        <taxon>Bacilli</taxon>
        <taxon>Bacillales</taxon>
        <taxon>Bacillaceae</taxon>
        <taxon>Ectobacillus</taxon>
    </lineage>
</organism>
<proteinExistence type="predicted"/>
<keyword evidence="1" id="KW-0812">Transmembrane</keyword>
<dbReference type="PANTHER" id="PTHR40078">
    <property type="entry name" value="INTEGRAL MEMBRANE PROTEIN-RELATED"/>
    <property type="match status" value="1"/>
</dbReference>
<keyword evidence="1" id="KW-1133">Transmembrane helix</keyword>
<reference evidence="2 3" key="1">
    <citation type="submission" date="2023-04" db="EMBL/GenBank/DDBJ databases">
        <title>Ectobacillus antri isolated from activated sludge.</title>
        <authorList>
            <person name="Yan P."/>
            <person name="Liu X."/>
        </authorList>
    </citation>
    <scope>NUCLEOTIDE SEQUENCE [LARGE SCALE GENOMIC DNA]</scope>
    <source>
        <strain evidence="2 3">C18H</strain>
    </source>
</reference>
<feature type="transmembrane region" description="Helical" evidence="1">
    <location>
        <begin position="141"/>
        <end position="163"/>
    </location>
</feature>
<feature type="transmembrane region" description="Helical" evidence="1">
    <location>
        <begin position="169"/>
        <end position="193"/>
    </location>
</feature>
<protein>
    <submittedName>
        <fullName evidence="2">Membrane protein</fullName>
    </submittedName>
</protein>
<evidence type="ECO:0000256" key="1">
    <source>
        <dbReference type="SAM" id="Phobius"/>
    </source>
</evidence>
<name>A0ABT6H784_9BACI</name>
<feature type="transmembrane region" description="Helical" evidence="1">
    <location>
        <begin position="103"/>
        <end position="121"/>
    </location>
</feature>
<dbReference type="EMBL" id="JARULN010000008">
    <property type="protein sequence ID" value="MDG5754331.1"/>
    <property type="molecule type" value="Genomic_DNA"/>
</dbReference>
<dbReference type="PANTHER" id="PTHR40078:SF1">
    <property type="entry name" value="INTEGRAL MEMBRANE PROTEIN"/>
    <property type="match status" value="1"/>
</dbReference>
<dbReference type="Proteomes" id="UP001218246">
    <property type="component" value="Unassembled WGS sequence"/>
</dbReference>
<sequence length="202" mass="21602">MIRFCFFVAGIVLLTLGVALTLKSNLGAGPWDALTAGQAATLGLTVGTWVIINGALLLFVNAFLVRGKPQFSAMLTFFGIGFMLDIWLLQMKGWQPEGDADRAATLTAGILLLALGVSMYLQSRYPVNPIDNLMLSLQKRFGTNLMASKTIGEVGALVLAIFLHGPVGWGTLLIAIVIGPLIQVLYDPVGAFMQKCGMSVKK</sequence>
<comment type="caution">
    <text evidence="2">The sequence shown here is derived from an EMBL/GenBank/DDBJ whole genome shotgun (WGS) entry which is preliminary data.</text>
</comment>
<keyword evidence="1" id="KW-0472">Membrane</keyword>
<keyword evidence="3" id="KW-1185">Reference proteome</keyword>
<gene>
    <name evidence="2" type="ORF">P6P90_10145</name>
</gene>
<dbReference type="InterPro" id="IPR038750">
    <property type="entry name" value="YczE/YyaS-like"/>
</dbReference>
<evidence type="ECO:0000313" key="3">
    <source>
        <dbReference type="Proteomes" id="UP001218246"/>
    </source>
</evidence>
<feature type="transmembrane region" description="Helical" evidence="1">
    <location>
        <begin position="43"/>
        <end position="64"/>
    </location>
</feature>
<dbReference type="Pfam" id="PF19700">
    <property type="entry name" value="DUF6198"/>
    <property type="match status" value="1"/>
</dbReference>
<dbReference type="RefSeq" id="WP_124565070.1">
    <property type="nucleotide sequence ID" value="NZ_JARRRY010000007.1"/>
</dbReference>
<evidence type="ECO:0000313" key="2">
    <source>
        <dbReference type="EMBL" id="MDG5754331.1"/>
    </source>
</evidence>